<feature type="compositionally biased region" description="Polar residues" evidence="2">
    <location>
        <begin position="280"/>
        <end position="295"/>
    </location>
</feature>
<dbReference type="Gene3D" id="2.30.29.30">
    <property type="entry name" value="Pleckstrin-homology domain (PH domain)/Phosphotyrosine-binding domain (PTB)"/>
    <property type="match status" value="1"/>
</dbReference>
<sequence>MAAEEEEEEDAGCVLTTFLRPLKPVLTDTVRSTSGFARRYFQLQQSGWLSYSFEPGQLSRDQIFLPQAAISSTPGRRDIHIDCATATFHVKCLSAEDFNMWMTAFRKFLARESPPMGASSLGRRSTVRSTLRAGQYNRFGGLVEEMGITINELQNAVTAWQDNAGQQRGSIQRSKSEKDKKDRAKEHGGHVLGIFKKAAPHAHNQHAPDPGAKVQPSDTPSPADPSFQRVQAILDALRHQQAALAKLALSYSPVDTNPHSAHGSHLSRTTEEDGERTPIPTASRNFRRFSTTSDQSGGSGSGSVWFDAPEGDGAEEFVVEATPGEEHKESEVFGEGRYKSPQPDPASSTEIDDTDTDADTDSEETSEVEPAETASTSPELPNQDDEKPVVRRTQLPSGPVGDEGSLFAVLKKNVGKDLSQVAMPVTFNEPLTLLQKVAEELEYHDLLSQAAHSDNPVERMCYIAAFAVSTYANTKHRTGRKGFNPMLAETFEDPRMRFIAEKVSHNPVILAYHAEGDGWKLWATSSGKTKFWGKSLEIIPQGTTHLQIGEEYYQWKRPSSFMRNLMMGTKYLEHCGKMVIENTTTGARCNLDFKEGGYWGPTNMVSGSILSSSGNIEADLEGKWDEQMSLKLDSSHLRVLWRMTPFSKNALDYYGFTSFGITLNEITSDLQSRLPPTDSRLRTDVRALEEGDLDLAEDEKKRIEEMQRDRRRRGADRQPRWFKQSGDEWVYAGGYWEQRARGWKDVEPLW</sequence>
<keyword evidence="5" id="KW-1185">Reference proteome</keyword>
<dbReference type="Gene3D" id="2.40.160.120">
    <property type="match status" value="1"/>
</dbReference>
<dbReference type="PANTHER" id="PTHR10972">
    <property type="entry name" value="OXYSTEROL-BINDING PROTEIN-RELATED"/>
    <property type="match status" value="1"/>
</dbReference>
<evidence type="ECO:0000313" key="5">
    <source>
        <dbReference type="Proteomes" id="UP000006352"/>
    </source>
</evidence>
<gene>
    <name evidence="4" type="ORF">FIBRA_04905</name>
</gene>
<dbReference type="InterPro" id="IPR011993">
    <property type="entry name" value="PH-like_dom_sf"/>
</dbReference>
<feature type="compositionally biased region" description="Polar residues" evidence="2">
    <location>
        <begin position="163"/>
        <end position="173"/>
    </location>
</feature>
<feature type="compositionally biased region" description="Acidic residues" evidence="2">
    <location>
        <begin position="309"/>
        <end position="318"/>
    </location>
</feature>
<dbReference type="HOGENOM" id="CLU_007105_4_0_1"/>
<dbReference type="GO" id="GO:0034727">
    <property type="term" value="P:piecemeal microautophagy of the nucleus"/>
    <property type="evidence" value="ECO:0007669"/>
    <property type="project" value="TreeGrafter"/>
</dbReference>
<organism evidence="4 5">
    <name type="scientific">Fibroporia radiculosa</name>
    <dbReference type="NCBI Taxonomy" id="599839"/>
    <lineage>
        <taxon>Eukaryota</taxon>
        <taxon>Fungi</taxon>
        <taxon>Dikarya</taxon>
        <taxon>Basidiomycota</taxon>
        <taxon>Agaricomycotina</taxon>
        <taxon>Agaricomycetes</taxon>
        <taxon>Polyporales</taxon>
        <taxon>Fibroporiaceae</taxon>
        <taxon>Fibroporia</taxon>
    </lineage>
</organism>
<proteinExistence type="inferred from homology"/>
<accession>J4H377</accession>
<dbReference type="InParanoid" id="J4H377"/>
<name>J4H377_9APHY</name>
<dbReference type="OrthoDB" id="1854502at2759"/>
<dbReference type="SUPFAM" id="SSF50729">
    <property type="entry name" value="PH domain-like"/>
    <property type="match status" value="1"/>
</dbReference>
<dbReference type="Gene3D" id="3.30.70.3490">
    <property type="match status" value="1"/>
</dbReference>
<feature type="domain" description="Pleckstrin homology" evidence="3">
    <location>
        <begin position="33"/>
        <end position="107"/>
    </location>
</feature>
<dbReference type="InterPro" id="IPR041680">
    <property type="entry name" value="PH_8"/>
</dbReference>
<evidence type="ECO:0000256" key="1">
    <source>
        <dbReference type="ARBA" id="ARBA00008842"/>
    </source>
</evidence>
<feature type="region of interest" description="Disordered" evidence="2">
    <location>
        <begin position="255"/>
        <end position="404"/>
    </location>
</feature>
<feature type="compositionally biased region" description="Basic and acidic residues" evidence="2">
    <location>
        <begin position="174"/>
        <end position="185"/>
    </location>
</feature>
<dbReference type="EMBL" id="HE797093">
    <property type="protein sequence ID" value="CCM02794.1"/>
    <property type="molecule type" value="Genomic_DNA"/>
</dbReference>
<dbReference type="Proteomes" id="UP000006352">
    <property type="component" value="Unassembled WGS sequence"/>
</dbReference>
<dbReference type="InterPro" id="IPR037239">
    <property type="entry name" value="OSBP_sf"/>
</dbReference>
<protein>
    <recommendedName>
        <fullName evidence="3">Pleckstrin homology domain-containing protein</fullName>
    </recommendedName>
</protein>
<dbReference type="FunFam" id="2.40.160.120:FF:000001">
    <property type="entry name" value="Oxysterol-binding protein"/>
    <property type="match status" value="1"/>
</dbReference>
<dbReference type="AlphaFoldDB" id="J4H377"/>
<dbReference type="PANTHER" id="PTHR10972:SF203">
    <property type="entry name" value="OXYSTEROL-BINDING PROTEIN HOMOLOG 3"/>
    <property type="match status" value="1"/>
</dbReference>
<dbReference type="GO" id="GO:0006887">
    <property type="term" value="P:exocytosis"/>
    <property type="evidence" value="ECO:0007669"/>
    <property type="project" value="TreeGrafter"/>
</dbReference>
<dbReference type="SUPFAM" id="SSF144000">
    <property type="entry name" value="Oxysterol-binding protein-like"/>
    <property type="match status" value="1"/>
</dbReference>
<feature type="region of interest" description="Disordered" evidence="2">
    <location>
        <begin position="163"/>
        <end position="185"/>
    </location>
</feature>
<dbReference type="GO" id="GO:0032934">
    <property type="term" value="F:sterol binding"/>
    <property type="evidence" value="ECO:0007669"/>
    <property type="project" value="TreeGrafter"/>
</dbReference>
<evidence type="ECO:0000313" key="4">
    <source>
        <dbReference type="EMBL" id="CCM02794.1"/>
    </source>
</evidence>
<dbReference type="FunCoup" id="J4H377">
    <property type="interactions" value="115"/>
</dbReference>
<dbReference type="GO" id="GO:0006897">
    <property type="term" value="P:endocytosis"/>
    <property type="evidence" value="ECO:0007669"/>
    <property type="project" value="TreeGrafter"/>
</dbReference>
<dbReference type="Pfam" id="PF01237">
    <property type="entry name" value="Oxysterol_BP"/>
    <property type="match status" value="1"/>
</dbReference>
<dbReference type="STRING" id="599839.J4H377"/>
<evidence type="ECO:0000256" key="2">
    <source>
        <dbReference type="SAM" id="MobiDB-lite"/>
    </source>
</evidence>
<comment type="similarity">
    <text evidence="1">Belongs to the OSBP family.</text>
</comment>
<feature type="region of interest" description="Disordered" evidence="2">
    <location>
        <begin position="200"/>
        <end position="226"/>
    </location>
</feature>
<evidence type="ECO:0000259" key="3">
    <source>
        <dbReference type="Pfam" id="PF15409"/>
    </source>
</evidence>
<dbReference type="GeneID" id="24097705"/>
<feature type="region of interest" description="Disordered" evidence="2">
    <location>
        <begin position="700"/>
        <end position="719"/>
    </location>
</feature>
<feature type="compositionally biased region" description="Basic and acidic residues" evidence="2">
    <location>
        <begin position="324"/>
        <end position="338"/>
    </location>
</feature>
<dbReference type="GO" id="GO:0097038">
    <property type="term" value="C:perinuclear endoplasmic reticulum"/>
    <property type="evidence" value="ECO:0007669"/>
    <property type="project" value="TreeGrafter"/>
</dbReference>
<dbReference type="GO" id="GO:0032541">
    <property type="term" value="C:cortical endoplasmic reticulum"/>
    <property type="evidence" value="ECO:0007669"/>
    <property type="project" value="TreeGrafter"/>
</dbReference>
<dbReference type="GO" id="GO:0035621">
    <property type="term" value="P:ER to Golgi ceramide transport"/>
    <property type="evidence" value="ECO:0007669"/>
    <property type="project" value="TreeGrafter"/>
</dbReference>
<feature type="compositionally biased region" description="Acidic residues" evidence="2">
    <location>
        <begin position="350"/>
        <end position="370"/>
    </location>
</feature>
<dbReference type="InterPro" id="IPR000648">
    <property type="entry name" value="Oxysterol-bd"/>
</dbReference>
<dbReference type="RefSeq" id="XP_012182077.1">
    <property type="nucleotide sequence ID" value="XM_012326687.1"/>
</dbReference>
<reference evidence="4 5" key="1">
    <citation type="journal article" date="2012" name="Appl. Environ. Microbiol.">
        <title>Short-read sequencing for genomic analysis of the brown rot fungus Fibroporia radiculosa.</title>
        <authorList>
            <person name="Tang J.D."/>
            <person name="Perkins A.D."/>
            <person name="Sonstegard T.S."/>
            <person name="Schroeder S.G."/>
            <person name="Burgess S.C."/>
            <person name="Diehl S.V."/>
        </authorList>
    </citation>
    <scope>NUCLEOTIDE SEQUENCE [LARGE SCALE GENOMIC DNA]</scope>
    <source>
        <strain evidence="4 5">TFFH 294</strain>
    </source>
</reference>
<dbReference type="GO" id="GO:0030011">
    <property type="term" value="P:maintenance of cell polarity"/>
    <property type="evidence" value="ECO:0007669"/>
    <property type="project" value="TreeGrafter"/>
</dbReference>
<dbReference type="GO" id="GO:0005886">
    <property type="term" value="C:plasma membrane"/>
    <property type="evidence" value="ECO:0007669"/>
    <property type="project" value="TreeGrafter"/>
</dbReference>
<dbReference type="Pfam" id="PF15409">
    <property type="entry name" value="PH_8"/>
    <property type="match status" value="1"/>
</dbReference>
<dbReference type="GO" id="GO:0120009">
    <property type="term" value="P:intermembrane lipid transfer"/>
    <property type="evidence" value="ECO:0007669"/>
    <property type="project" value="UniProtKB-ARBA"/>
</dbReference>
<dbReference type="GO" id="GO:0005829">
    <property type="term" value="C:cytosol"/>
    <property type="evidence" value="ECO:0007669"/>
    <property type="project" value="TreeGrafter"/>
</dbReference>